<comment type="subcellular location">
    <subcellularLocation>
        <location evidence="1">Membrane</location>
        <topology evidence="1">Multi-pass membrane protein</topology>
    </subcellularLocation>
</comment>
<evidence type="ECO:0000256" key="2">
    <source>
        <dbReference type="ARBA" id="ARBA00022692"/>
    </source>
</evidence>
<dbReference type="RefSeq" id="XP_001007309.1">
    <property type="nucleotide sequence ID" value="XM_001007309.1"/>
</dbReference>
<dbReference type="OrthoDB" id="339469at2759"/>
<dbReference type="InParanoid" id="Q22NU7"/>
<keyword evidence="8" id="KW-1185">Reference proteome</keyword>
<dbReference type="PANTHER" id="PTHR22950">
    <property type="entry name" value="AMINO ACID TRANSPORTER"/>
    <property type="match status" value="1"/>
</dbReference>
<dbReference type="GO" id="GO:0015179">
    <property type="term" value="F:L-amino acid transmembrane transporter activity"/>
    <property type="evidence" value="ECO:0007669"/>
    <property type="project" value="TreeGrafter"/>
</dbReference>
<proteinExistence type="predicted"/>
<feature type="transmembrane region" description="Helical" evidence="5">
    <location>
        <begin position="303"/>
        <end position="324"/>
    </location>
</feature>
<evidence type="ECO:0000259" key="6">
    <source>
        <dbReference type="Pfam" id="PF01490"/>
    </source>
</evidence>
<evidence type="ECO:0000256" key="3">
    <source>
        <dbReference type="ARBA" id="ARBA00022989"/>
    </source>
</evidence>
<feature type="transmembrane region" description="Helical" evidence="5">
    <location>
        <begin position="64"/>
        <end position="85"/>
    </location>
</feature>
<feature type="transmembrane region" description="Helical" evidence="5">
    <location>
        <begin position="264"/>
        <end position="283"/>
    </location>
</feature>
<protein>
    <submittedName>
        <fullName evidence="7">Transmembrane amino acid transporter protein</fullName>
    </submittedName>
</protein>
<reference evidence="8" key="1">
    <citation type="journal article" date="2006" name="PLoS Biol.">
        <title>Macronuclear genome sequence of the ciliate Tetrahymena thermophila, a model eukaryote.</title>
        <authorList>
            <person name="Eisen J.A."/>
            <person name="Coyne R.S."/>
            <person name="Wu M."/>
            <person name="Wu D."/>
            <person name="Thiagarajan M."/>
            <person name="Wortman J.R."/>
            <person name="Badger J.H."/>
            <person name="Ren Q."/>
            <person name="Amedeo P."/>
            <person name="Jones K.M."/>
            <person name="Tallon L.J."/>
            <person name="Delcher A.L."/>
            <person name="Salzberg S.L."/>
            <person name="Silva J.C."/>
            <person name="Haas B.J."/>
            <person name="Majoros W.H."/>
            <person name="Farzad M."/>
            <person name="Carlton J.M."/>
            <person name="Smith R.K. Jr."/>
            <person name="Garg J."/>
            <person name="Pearlman R.E."/>
            <person name="Karrer K.M."/>
            <person name="Sun L."/>
            <person name="Manning G."/>
            <person name="Elde N.C."/>
            <person name="Turkewitz A.P."/>
            <person name="Asai D.J."/>
            <person name="Wilkes D.E."/>
            <person name="Wang Y."/>
            <person name="Cai H."/>
            <person name="Collins K."/>
            <person name="Stewart B.A."/>
            <person name="Lee S.R."/>
            <person name="Wilamowska K."/>
            <person name="Weinberg Z."/>
            <person name="Ruzzo W.L."/>
            <person name="Wloga D."/>
            <person name="Gaertig J."/>
            <person name="Frankel J."/>
            <person name="Tsao C.-C."/>
            <person name="Gorovsky M.A."/>
            <person name="Keeling P.J."/>
            <person name="Waller R.F."/>
            <person name="Patron N.J."/>
            <person name="Cherry J.M."/>
            <person name="Stover N.A."/>
            <person name="Krieger C.J."/>
            <person name="del Toro C."/>
            <person name="Ryder H.F."/>
            <person name="Williamson S.C."/>
            <person name="Barbeau R.A."/>
            <person name="Hamilton E.P."/>
            <person name="Orias E."/>
        </authorList>
    </citation>
    <scope>NUCLEOTIDE SEQUENCE [LARGE SCALE GENOMIC DNA]</scope>
    <source>
        <strain evidence="8">SB210</strain>
    </source>
</reference>
<dbReference type="STRING" id="312017.Q22NU7"/>
<evidence type="ECO:0000256" key="4">
    <source>
        <dbReference type="ARBA" id="ARBA00023136"/>
    </source>
</evidence>
<feature type="transmembrane region" description="Helical" evidence="5">
    <location>
        <begin position="225"/>
        <end position="244"/>
    </location>
</feature>
<dbReference type="HOGENOM" id="CLU_570507_0_0_1"/>
<dbReference type="AlphaFoldDB" id="Q22NU7"/>
<evidence type="ECO:0000313" key="7">
    <source>
        <dbReference type="EMBL" id="EAR87064.1"/>
    </source>
</evidence>
<keyword evidence="4 5" id="KW-0472">Membrane</keyword>
<evidence type="ECO:0000256" key="5">
    <source>
        <dbReference type="SAM" id="Phobius"/>
    </source>
</evidence>
<sequence>MENKNLRNSEKEINRTLLSGDKSDIESFQNKEVSTGSTVWQATVNICKCGLGSTLLFMPQTFAAAGWLESILLLFLTGIMCLYSWGLLIKVLDNMNDGISHTLQTAAGKILGKKFEILAEAVTIIFNLGSILGYMIFILTALSSVFGDSLDSSYKGYVVLSILVIIYFPFSMYRHIEKLSYISSFGVFACNLAFITIIIDSIYVLCTDGIATSGGSVGTNIINFGQVPFYFGVIMFAYDINGVITDVHSSMIEKEKFGMILQRYIIFMFSMAVVIGGIAYMAFGLPLNDGDLIFTFMDNLSHYIDVLNVLYSLALLGSFLLFAFPMFKRFDQLCDHFIENNPIKFVSRSSFRLFFYAIIMTLAISWPKILDVLNLLGSIFSVTLGFVFPITLYQVFFKGKIPLYTQIINFTILTLGIVGGASGVYSTISSNF</sequence>
<dbReference type="KEGG" id="tet:TTHERM_00418540"/>
<accession>Q22NU7</accession>
<feature type="transmembrane region" description="Helical" evidence="5">
    <location>
        <begin position="372"/>
        <end position="395"/>
    </location>
</feature>
<dbReference type="eggNOG" id="KOG1304">
    <property type="taxonomic scope" value="Eukaryota"/>
</dbReference>
<dbReference type="FunCoup" id="Q22NU7">
    <property type="interactions" value="2"/>
</dbReference>
<name>Q22NU7_TETTS</name>
<evidence type="ECO:0000256" key="1">
    <source>
        <dbReference type="ARBA" id="ARBA00004141"/>
    </source>
</evidence>
<dbReference type="GeneID" id="7826781"/>
<feature type="transmembrane region" description="Helical" evidence="5">
    <location>
        <begin position="185"/>
        <end position="205"/>
    </location>
</feature>
<feature type="transmembrane region" description="Helical" evidence="5">
    <location>
        <begin position="407"/>
        <end position="428"/>
    </location>
</feature>
<evidence type="ECO:0000313" key="8">
    <source>
        <dbReference type="Proteomes" id="UP000009168"/>
    </source>
</evidence>
<feature type="transmembrane region" description="Helical" evidence="5">
    <location>
        <begin position="154"/>
        <end position="173"/>
    </location>
</feature>
<dbReference type="EMBL" id="GG662856">
    <property type="protein sequence ID" value="EAR87064.1"/>
    <property type="molecule type" value="Genomic_DNA"/>
</dbReference>
<keyword evidence="2 5" id="KW-0812">Transmembrane</keyword>
<dbReference type="GO" id="GO:0016020">
    <property type="term" value="C:membrane"/>
    <property type="evidence" value="ECO:0007669"/>
    <property type="project" value="UniProtKB-SubCell"/>
</dbReference>
<keyword evidence="3 5" id="KW-1133">Transmembrane helix</keyword>
<feature type="domain" description="Amino acid transporter transmembrane" evidence="6">
    <location>
        <begin position="36"/>
        <end position="428"/>
    </location>
</feature>
<dbReference type="Proteomes" id="UP000009168">
    <property type="component" value="Unassembled WGS sequence"/>
</dbReference>
<feature type="transmembrane region" description="Helical" evidence="5">
    <location>
        <begin position="345"/>
        <end position="366"/>
    </location>
</feature>
<feature type="transmembrane region" description="Helical" evidence="5">
    <location>
        <begin position="117"/>
        <end position="142"/>
    </location>
</feature>
<gene>
    <name evidence="7" type="ORF">TTHERM_00418540</name>
</gene>
<organism evidence="7 8">
    <name type="scientific">Tetrahymena thermophila (strain SB210)</name>
    <dbReference type="NCBI Taxonomy" id="312017"/>
    <lineage>
        <taxon>Eukaryota</taxon>
        <taxon>Sar</taxon>
        <taxon>Alveolata</taxon>
        <taxon>Ciliophora</taxon>
        <taxon>Intramacronucleata</taxon>
        <taxon>Oligohymenophorea</taxon>
        <taxon>Hymenostomatida</taxon>
        <taxon>Tetrahymenina</taxon>
        <taxon>Tetrahymenidae</taxon>
        <taxon>Tetrahymena</taxon>
    </lineage>
</organism>
<dbReference type="Pfam" id="PF01490">
    <property type="entry name" value="Aa_trans"/>
    <property type="match status" value="1"/>
</dbReference>
<dbReference type="InterPro" id="IPR013057">
    <property type="entry name" value="AA_transpt_TM"/>
</dbReference>
<dbReference type="OMA" id="YVCANIL"/>